<dbReference type="Pfam" id="PF07811">
    <property type="entry name" value="TadE"/>
    <property type="match status" value="1"/>
</dbReference>
<feature type="transmembrane region" description="Helical" evidence="1">
    <location>
        <begin position="32"/>
        <end position="58"/>
    </location>
</feature>
<gene>
    <name evidence="3" type="ORF">ACFOOT_04135</name>
</gene>
<comment type="caution">
    <text evidence="3">The sequence shown here is derived from an EMBL/GenBank/DDBJ whole genome shotgun (WGS) entry which is preliminary data.</text>
</comment>
<evidence type="ECO:0000259" key="2">
    <source>
        <dbReference type="Pfam" id="PF07811"/>
    </source>
</evidence>
<dbReference type="InterPro" id="IPR012495">
    <property type="entry name" value="TadE-like_dom"/>
</dbReference>
<evidence type="ECO:0000256" key="1">
    <source>
        <dbReference type="SAM" id="Phobius"/>
    </source>
</evidence>
<organism evidence="3 4">
    <name type="scientific">Novosphingobium pokkalii</name>
    <dbReference type="NCBI Taxonomy" id="1770194"/>
    <lineage>
        <taxon>Bacteria</taxon>
        <taxon>Pseudomonadati</taxon>
        <taxon>Pseudomonadota</taxon>
        <taxon>Alphaproteobacteria</taxon>
        <taxon>Sphingomonadales</taxon>
        <taxon>Sphingomonadaceae</taxon>
        <taxon>Novosphingobium</taxon>
    </lineage>
</organism>
<dbReference type="RefSeq" id="WP_191323094.1">
    <property type="nucleotide sequence ID" value="NZ_BMZP01000003.1"/>
</dbReference>
<protein>
    <submittedName>
        <fullName evidence="3">TadE/TadG family type IV pilus assembly protein</fullName>
    </submittedName>
</protein>
<proteinExistence type="predicted"/>
<evidence type="ECO:0000313" key="4">
    <source>
        <dbReference type="Proteomes" id="UP001595683"/>
    </source>
</evidence>
<name>A0ABV7V0C7_9SPHN</name>
<keyword evidence="1" id="KW-1133">Transmembrane helix</keyword>
<keyword evidence="1" id="KW-0812">Transmembrane</keyword>
<accession>A0ABV7V0C7</accession>
<dbReference type="Proteomes" id="UP001595683">
    <property type="component" value="Unassembled WGS sequence"/>
</dbReference>
<reference evidence="4" key="1">
    <citation type="journal article" date="2019" name="Int. J. Syst. Evol. Microbiol.">
        <title>The Global Catalogue of Microorganisms (GCM) 10K type strain sequencing project: providing services to taxonomists for standard genome sequencing and annotation.</title>
        <authorList>
            <consortium name="The Broad Institute Genomics Platform"/>
            <consortium name="The Broad Institute Genome Sequencing Center for Infectious Disease"/>
            <person name="Wu L."/>
            <person name="Ma J."/>
        </authorList>
    </citation>
    <scope>NUCLEOTIDE SEQUENCE [LARGE SCALE GENOMIC DNA]</scope>
    <source>
        <strain evidence="4">KCTC 42224</strain>
    </source>
</reference>
<dbReference type="EMBL" id="JBHRYE010000007">
    <property type="protein sequence ID" value="MFC3670607.1"/>
    <property type="molecule type" value="Genomic_DNA"/>
</dbReference>
<evidence type="ECO:0000313" key="3">
    <source>
        <dbReference type="EMBL" id="MFC3670607.1"/>
    </source>
</evidence>
<keyword evidence="1" id="KW-0472">Membrane</keyword>
<feature type="domain" description="TadE-like" evidence="2">
    <location>
        <begin position="29"/>
        <end position="71"/>
    </location>
</feature>
<keyword evidence="4" id="KW-1185">Reference proteome</keyword>
<sequence length="210" mass="22902">MLRPLAGRLRRDASRLRRDASRLRRDDRGVTALEFALTAPLMLLIMAVLLELGLAYYLQAVLTGTINAAGRASSMQSAQTTSATIDSQVTTRVHHVVPWANVAFSRRNYTDFTNVGQPEDFTDSNKNGQYDQGECFNDANGNGVWDADMGKTGLGGANDVVLYTVTVTYTPLFGFTTMMGLPSTMTASASTVMRNQPFATQTTRTVTQIC</sequence>